<feature type="compositionally biased region" description="Basic and acidic residues" evidence="1">
    <location>
        <begin position="202"/>
        <end position="255"/>
    </location>
</feature>
<feature type="region of interest" description="Disordered" evidence="1">
    <location>
        <begin position="200"/>
        <end position="312"/>
    </location>
</feature>
<name>V8N8E6_OPHHA</name>
<evidence type="ECO:0000313" key="3">
    <source>
        <dbReference type="Proteomes" id="UP000018936"/>
    </source>
</evidence>
<feature type="compositionally biased region" description="Basic and acidic residues" evidence="1">
    <location>
        <begin position="283"/>
        <end position="306"/>
    </location>
</feature>
<evidence type="ECO:0000256" key="1">
    <source>
        <dbReference type="SAM" id="MobiDB-lite"/>
    </source>
</evidence>
<gene>
    <name evidence="2" type="primary">Srst</name>
    <name evidence="2" type="ORF">L345_15893</name>
</gene>
<evidence type="ECO:0000313" key="2">
    <source>
        <dbReference type="EMBL" id="ETE58385.1"/>
    </source>
</evidence>
<proteinExistence type="predicted"/>
<dbReference type="Proteomes" id="UP000018936">
    <property type="component" value="Unassembled WGS sequence"/>
</dbReference>
<reference evidence="2 3" key="1">
    <citation type="journal article" date="2013" name="Proc. Natl. Acad. Sci. U.S.A.">
        <title>The king cobra genome reveals dynamic gene evolution and adaptation in the snake venom system.</title>
        <authorList>
            <person name="Vonk F.J."/>
            <person name="Casewell N.R."/>
            <person name="Henkel C.V."/>
            <person name="Heimberg A.M."/>
            <person name="Jansen H.J."/>
            <person name="McCleary R.J."/>
            <person name="Kerkkamp H.M."/>
            <person name="Vos R.A."/>
            <person name="Guerreiro I."/>
            <person name="Calvete J.J."/>
            <person name="Wuster W."/>
            <person name="Woods A.E."/>
            <person name="Logan J.M."/>
            <person name="Harrison R.A."/>
            <person name="Castoe T.A."/>
            <person name="de Koning A.P."/>
            <person name="Pollock D.D."/>
            <person name="Yandell M."/>
            <person name="Calderon D."/>
            <person name="Renjifo C."/>
            <person name="Currier R.B."/>
            <person name="Salgado D."/>
            <person name="Pla D."/>
            <person name="Sanz L."/>
            <person name="Hyder A.S."/>
            <person name="Ribeiro J.M."/>
            <person name="Arntzen J.W."/>
            <person name="van den Thillart G.E."/>
            <person name="Boetzer M."/>
            <person name="Pirovano W."/>
            <person name="Dirks R.P."/>
            <person name="Spaink H.P."/>
            <person name="Duboule D."/>
            <person name="McGlinn E."/>
            <person name="Kini R.M."/>
            <person name="Richardson M.K."/>
        </authorList>
    </citation>
    <scope>NUCLEOTIDE SEQUENCE</scope>
    <source>
        <tissue evidence="2">Blood</tissue>
    </source>
</reference>
<dbReference type="EMBL" id="AZIM01006814">
    <property type="protein sequence ID" value="ETE58385.1"/>
    <property type="molecule type" value="Genomic_DNA"/>
</dbReference>
<keyword evidence="3" id="KW-1185">Reference proteome</keyword>
<comment type="caution">
    <text evidence="2">The sequence shown here is derived from an EMBL/GenBank/DDBJ whole genome shotgun (WGS) entry which is preliminary data.</text>
</comment>
<sequence>MPRLAAEIWGPNCSRKARTTCVYFQGAGLEIKLAFSNPEPPKIDYDYNHAMMPLNGEGEGIVAHLFGNWGRHWVDSLALRLKEVPPPPKKKGDAGCPGNRVLAAYSRSSLSPVNSVPSSRMEQLLVFSMFQARPVFAKSVDIFTQFPGTQLEMVDANLTTAAIPLTTVEREATHQDHLCPVSSLWLSKRRFEWMVDPDVTESQERGRRDKRERGREGGREGRKDRRIERGRDKREREIKREGGGREGRKEGQKDRKERKKKKGGRREGGREGRKDRRIKRGRDKREREIKREGGREGRKEGKEERRRKIRQH</sequence>
<accession>V8N8E6</accession>
<feature type="compositionally biased region" description="Basic and acidic residues" evidence="1">
    <location>
        <begin position="265"/>
        <end position="274"/>
    </location>
</feature>
<organism evidence="2 3">
    <name type="scientific">Ophiophagus hannah</name>
    <name type="common">King cobra</name>
    <name type="synonym">Naja hannah</name>
    <dbReference type="NCBI Taxonomy" id="8665"/>
    <lineage>
        <taxon>Eukaryota</taxon>
        <taxon>Metazoa</taxon>
        <taxon>Chordata</taxon>
        <taxon>Craniata</taxon>
        <taxon>Vertebrata</taxon>
        <taxon>Euteleostomi</taxon>
        <taxon>Lepidosauria</taxon>
        <taxon>Squamata</taxon>
        <taxon>Bifurcata</taxon>
        <taxon>Unidentata</taxon>
        <taxon>Episquamata</taxon>
        <taxon>Toxicofera</taxon>
        <taxon>Serpentes</taxon>
        <taxon>Colubroidea</taxon>
        <taxon>Elapidae</taxon>
        <taxon>Elapinae</taxon>
        <taxon>Ophiophagus</taxon>
    </lineage>
</organism>
<feature type="non-terminal residue" evidence="2">
    <location>
        <position position="1"/>
    </location>
</feature>
<protein>
    <submittedName>
        <fullName evidence="2">Octapeptide-repeat protein T2</fullName>
    </submittedName>
</protein>
<dbReference type="AlphaFoldDB" id="V8N8E6"/>